<feature type="domain" description="Aminoglycoside phosphotransferase" evidence="1">
    <location>
        <begin position="35"/>
        <end position="271"/>
    </location>
</feature>
<dbReference type="PANTHER" id="PTHR21310">
    <property type="entry name" value="AMINOGLYCOSIDE PHOSPHOTRANSFERASE-RELATED-RELATED"/>
    <property type="match status" value="1"/>
</dbReference>
<dbReference type="PANTHER" id="PTHR21310:SF15">
    <property type="entry name" value="AMINOGLYCOSIDE PHOSPHOTRANSFERASE DOMAIN-CONTAINING PROTEIN"/>
    <property type="match status" value="1"/>
</dbReference>
<dbReference type="Proteomes" id="UP001597120">
    <property type="component" value="Unassembled WGS sequence"/>
</dbReference>
<dbReference type="SUPFAM" id="SSF56112">
    <property type="entry name" value="Protein kinase-like (PK-like)"/>
    <property type="match status" value="1"/>
</dbReference>
<accession>A0ABW3DEZ3</accession>
<gene>
    <name evidence="2" type="ORF">ACFQ03_17235</name>
</gene>
<dbReference type="InterPro" id="IPR011009">
    <property type="entry name" value="Kinase-like_dom_sf"/>
</dbReference>
<organism evidence="2 3">
    <name type="scientific">Paenibacillus residui</name>
    <dbReference type="NCBI Taxonomy" id="629724"/>
    <lineage>
        <taxon>Bacteria</taxon>
        <taxon>Bacillati</taxon>
        <taxon>Bacillota</taxon>
        <taxon>Bacilli</taxon>
        <taxon>Bacillales</taxon>
        <taxon>Paenibacillaceae</taxon>
        <taxon>Paenibacillus</taxon>
    </lineage>
</organism>
<dbReference type="Gene3D" id="3.90.1200.10">
    <property type="match status" value="1"/>
</dbReference>
<dbReference type="InterPro" id="IPR051678">
    <property type="entry name" value="AGP_Transferase"/>
</dbReference>
<evidence type="ECO:0000313" key="2">
    <source>
        <dbReference type="EMBL" id="MFD0870888.1"/>
    </source>
</evidence>
<reference evidence="3" key="1">
    <citation type="journal article" date="2019" name="Int. J. Syst. Evol. Microbiol.">
        <title>The Global Catalogue of Microorganisms (GCM) 10K type strain sequencing project: providing services to taxonomists for standard genome sequencing and annotation.</title>
        <authorList>
            <consortium name="The Broad Institute Genomics Platform"/>
            <consortium name="The Broad Institute Genome Sequencing Center for Infectious Disease"/>
            <person name="Wu L."/>
            <person name="Ma J."/>
        </authorList>
    </citation>
    <scope>NUCLEOTIDE SEQUENCE [LARGE SCALE GENOMIC DNA]</scope>
    <source>
        <strain evidence="3">CCUG 57263</strain>
    </source>
</reference>
<dbReference type="EMBL" id="JBHTIU010000064">
    <property type="protein sequence ID" value="MFD0870888.1"/>
    <property type="molecule type" value="Genomic_DNA"/>
</dbReference>
<dbReference type="Gene3D" id="3.30.200.20">
    <property type="entry name" value="Phosphorylase Kinase, domain 1"/>
    <property type="match status" value="1"/>
</dbReference>
<evidence type="ECO:0000313" key="3">
    <source>
        <dbReference type="Proteomes" id="UP001597120"/>
    </source>
</evidence>
<sequence>MTRQQPNDGRDLRHELLTIAKQNGLQLNADYFEINESGMDFLVAFAKDEHGQEWVLRKPRRKDVWERAGNEQKVLKVVGKHLPVDVPNWRIFTPGLIAYPLLSGHPIATVDPAGGGYVWKFPQDSLSDVFFNSLANTLAALHNIDHSEATRAGVRYKTPTETREAFAANIEEVRQSFNIPAKLYDRWKAWLSTDTYWPEYTVLHHGDLHPPHIIVDDNQQVTGLIDWTEAEIADPGKDFVILYALFGHEGLRDLLRRYEKAGGNTWPRMSEHVAEQWAAYPALVAKFALTTGKEADMEMARGMIANWNVD</sequence>
<comment type="caution">
    <text evidence="2">The sequence shown here is derived from an EMBL/GenBank/DDBJ whole genome shotgun (WGS) entry which is preliminary data.</text>
</comment>
<dbReference type="RefSeq" id="WP_144937571.1">
    <property type="nucleotide sequence ID" value="NZ_JBHTIU010000064.1"/>
</dbReference>
<name>A0ABW3DEZ3_9BACL</name>
<dbReference type="InterPro" id="IPR002575">
    <property type="entry name" value="Aminoglycoside_PTrfase"/>
</dbReference>
<evidence type="ECO:0000259" key="1">
    <source>
        <dbReference type="Pfam" id="PF01636"/>
    </source>
</evidence>
<protein>
    <submittedName>
        <fullName evidence="2">Macrolide 2'-phosphotransferase</fullName>
    </submittedName>
</protein>
<dbReference type="CDD" id="cd05152">
    <property type="entry name" value="MPH2"/>
    <property type="match status" value="1"/>
</dbReference>
<proteinExistence type="predicted"/>
<dbReference type="Pfam" id="PF01636">
    <property type="entry name" value="APH"/>
    <property type="match status" value="1"/>
</dbReference>
<keyword evidence="3" id="KW-1185">Reference proteome</keyword>